<evidence type="ECO:0000313" key="2">
    <source>
        <dbReference type="Proteomes" id="UP000244336"/>
    </source>
</evidence>
<organism evidence="1 2">
    <name type="scientific">Panicum hallii var. hallii</name>
    <dbReference type="NCBI Taxonomy" id="1504633"/>
    <lineage>
        <taxon>Eukaryota</taxon>
        <taxon>Viridiplantae</taxon>
        <taxon>Streptophyta</taxon>
        <taxon>Embryophyta</taxon>
        <taxon>Tracheophyta</taxon>
        <taxon>Spermatophyta</taxon>
        <taxon>Magnoliopsida</taxon>
        <taxon>Liliopsida</taxon>
        <taxon>Poales</taxon>
        <taxon>Poaceae</taxon>
        <taxon>PACMAD clade</taxon>
        <taxon>Panicoideae</taxon>
        <taxon>Panicodae</taxon>
        <taxon>Paniceae</taxon>
        <taxon>Panicinae</taxon>
        <taxon>Panicum</taxon>
        <taxon>Panicum sect. Panicum</taxon>
    </lineage>
</organism>
<proteinExistence type="predicted"/>
<dbReference type="EMBL" id="CM009757">
    <property type="protein sequence ID" value="PUZ39549.1"/>
    <property type="molecule type" value="Genomic_DNA"/>
</dbReference>
<gene>
    <name evidence="1" type="ORF">GQ55_9G327600</name>
</gene>
<reference evidence="1 2" key="1">
    <citation type="submission" date="2018-04" db="EMBL/GenBank/DDBJ databases">
        <title>WGS assembly of Panicum hallii var. hallii HAL2.</title>
        <authorList>
            <person name="Lovell J."/>
            <person name="Jenkins J."/>
            <person name="Lowry D."/>
            <person name="Mamidi S."/>
            <person name="Sreedasyam A."/>
            <person name="Weng X."/>
            <person name="Barry K."/>
            <person name="Bonette J."/>
            <person name="Campitelli B."/>
            <person name="Daum C."/>
            <person name="Gordon S."/>
            <person name="Gould B."/>
            <person name="Lipzen A."/>
            <person name="MacQueen A."/>
            <person name="Palacio-Mejia J."/>
            <person name="Plott C."/>
            <person name="Shakirov E."/>
            <person name="Shu S."/>
            <person name="Yoshinaga Y."/>
            <person name="Zane M."/>
            <person name="Rokhsar D."/>
            <person name="Grimwood J."/>
            <person name="Schmutz J."/>
            <person name="Juenger T."/>
        </authorList>
    </citation>
    <scope>NUCLEOTIDE SEQUENCE [LARGE SCALE GENOMIC DNA]</scope>
    <source>
        <strain evidence="2">cv. HAL2</strain>
    </source>
</reference>
<dbReference type="Gramene" id="PUZ39549">
    <property type="protein sequence ID" value="PUZ39549"/>
    <property type="gene ID" value="GQ55_9G327600"/>
</dbReference>
<keyword evidence="2" id="KW-1185">Reference proteome</keyword>
<sequence length="75" mass="8436">MQSIFGSTFVILTRTSPSKTLEFPLIIILCPHEGCIVLKHTVRYIIDWISLCPVGEGLAICSYIFMTLMRPLHIG</sequence>
<protein>
    <submittedName>
        <fullName evidence="1">Uncharacterized protein</fullName>
    </submittedName>
</protein>
<name>A0A2T7C879_9POAL</name>
<evidence type="ECO:0000313" key="1">
    <source>
        <dbReference type="EMBL" id="PUZ39549.1"/>
    </source>
</evidence>
<accession>A0A2T7C879</accession>
<dbReference type="Proteomes" id="UP000244336">
    <property type="component" value="Chromosome 9"/>
</dbReference>
<dbReference type="AlphaFoldDB" id="A0A2T7C879"/>